<evidence type="ECO:0000259" key="3">
    <source>
        <dbReference type="Pfam" id="PF00534"/>
    </source>
</evidence>
<dbReference type="PANTHER" id="PTHR12526">
    <property type="entry name" value="GLYCOSYLTRANSFERASE"/>
    <property type="match status" value="1"/>
</dbReference>
<evidence type="ECO:0000256" key="2">
    <source>
        <dbReference type="ARBA" id="ARBA00022679"/>
    </source>
</evidence>
<name>A0A0J6WMX8_9MYCO</name>
<dbReference type="Pfam" id="PF13579">
    <property type="entry name" value="Glyco_trans_4_4"/>
    <property type="match status" value="1"/>
</dbReference>
<dbReference type="STRING" id="37916.MCHLDSM_00355"/>
<proteinExistence type="predicted"/>
<dbReference type="Gene3D" id="3.40.50.2000">
    <property type="entry name" value="Glycogen Phosphorylase B"/>
    <property type="match status" value="2"/>
</dbReference>
<dbReference type="EC" id="2.4.1.301" evidence="5"/>
<organism evidence="5 6">
    <name type="scientific">Mycolicibacterium chlorophenolicum</name>
    <dbReference type="NCBI Taxonomy" id="37916"/>
    <lineage>
        <taxon>Bacteria</taxon>
        <taxon>Bacillati</taxon>
        <taxon>Actinomycetota</taxon>
        <taxon>Actinomycetes</taxon>
        <taxon>Mycobacteriales</taxon>
        <taxon>Mycobacteriaceae</taxon>
        <taxon>Mycolicibacterium</taxon>
    </lineage>
</organism>
<protein>
    <submittedName>
        <fullName evidence="5">Alpha-D-kanosaminyltransferase</fullName>
        <ecNumber evidence="5">2.4.1.301</ecNumber>
    </submittedName>
</protein>
<sequence precursor="true">METRTFGSDRMRILHAVTLLTPDGAYGGPVRVSLNQASALRIRGHSVTLAAGERGFDVRPKWAEGNPLVARRTLRLVPRVGFAGLSAPGLLTWFLRTHGQFQAAHVHLARDLVLLPMAVAMMRARLPYVLQTHGMILPGAHPLAPLTDRTIVRKLLCHAHEVFYLTTDERDALDEIAGGNARLTPLPNGVPLYQAATHSRRVPEVLYLSRLHSRKRPVDFVTAAMELNARGVSADYTLIGPDEGEGRKVQEAAAQAPNINWVGPVESGAGPARMQQASIYVLPSLGPEPYPMAVLEAMSVGLPVVVTDQCGLAPLIRKYDCGLVIEPGAPSIARAVNHLLSAPDVARAMGERGRSAVKHDLGMSYVGQRLEMSYAAAAHDLGRLP</sequence>
<dbReference type="AlphaFoldDB" id="A0A0J6WMX8"/>
<evidence type="ECO:0000256" key="1">
    <source>
        <dbReference type="ARBA" id="ARBA00022676"/>
    </source>
</evidence>
<keyword evidence="6" id="KW-1185">Reference proteome</keyword>
<comment type="caution">
    <text evidence="5">The sequence shown here is derived from an EMBL/GenBank/DDBJ whole genome shotgun (WGS) entry which is preliminary data.</text>
</comment>
<keyword evidence="1 5" id="KW-0328">Glycosyltransferase</keyword>
<reference evidence="5 6" key="1">
    <citation type="journal article" date="2015" name="Genome Biol. Evol.">
        <title>Characterization of Three Mycobacterium spp. with Potential Use in Bioremediation by Genome Sequencing and Comparative Genomics.</title>
        <authorList>
            <person name="Das S."/>
            <person name="Pettersson B.M."/>
            <person name="Behra P.R."/>
            <person name="Ramesh M."/>
            <person name="Dasgupta S."/>
            <person name="Bhattacharya A."/>
            <person name="Kirsebom L.A."/>
        </authorList>
    </citation>
    <scope>NUCLEOTIDE SEQUENCE [LARGE SCALE GENOMIC DNA]</scope>
    <source>
        <strain evidence="5 6">DSM 43826</strain>
    </source>
</reference>
<dbReference type="PANTHER" id="PTHR12526:SF510">
    <property type="entry name" value="D-INOSITOL 3-PHOSPHATE GLYCOSYLTRANSFERASE"/>
    <property type="match status" value="1"/>
</dbReference>
<dbReference type="PATRIC" id="fig|37916.4.peg.393"/>
<dbReference type="EMBL" id="JYNL01000004">
    <property type="protein sequence ID" value="KMO83428.1"/>
    <property type="molecule type" value="Genomic_DNA"/>
</dbReference>
<evidence type="ECO:0000313" key="5">
    <source>
        <dbReference type="EMBL" id="KMO83428.1"/>
    </source>
</evidence>
<evidence type="ECO:0000259" key="4">
    <source>
        <dbReference type="Pfam" id="PF13579"/>
    </source>
</evidence>
<accession>A0A0J6WMX8</accession>
<keyword evidence="2 5" id="KW-0808">Transferase</keyword>
<dbReference type="GO" id="GO:0016757">
    <property type="term" value="F:glycosyltransferase activity"/>
    <property type="evidence" value="ECO:0007669"/>
    <property type="project" value="UniProtKB-KW"/>
</dbReference>
<dbReference type="InterPro" id="IPR028098">
    <property type="entry name" value="Glyco_trans_4-like_N"/>
</dbReference>
<dbReference type="RefSeq" id="WP_322788648.1">
    <property type="nucleotide sequence ID" value="NZ_JYNL01000004.1"/>
</dbReference>
<feature type="domain" description="Glycosyl transferase family 1" evidence="3">
    <location>
        <begin position="203"/>
        <end position="355"/>
    </location>
</feature>
<gene>
    <name evidence="5" type="primary">kanE</name>
    <name evidence="5" type="ORF">MCHLDSM_00355</name>
</gene>
<dbReference type="Pfam" id="PF00534">
    <property type="entry name" value="Glycos_transf_1"/>
    <property type="match status" value="1"/>
</dbReference>
<dbReference type="Proteomes" id="UP000036513">
    <property type="component" value="Unassembled WGS sequence"/>
</dbReference>
<dbReference type="SUPFAM" id="SSF53756">
    <property type="entry name" value="UDP-Glycosyltransferase/glycogen phosphorylase"/>
    <property type="match status" value="1"/>
</dbReference>
<feature type="domain" description="Glycosyltransferase subfamily 4-like N-terminal" evidence="4">
    <location>
        <begin position="27"/>
        <end position="189"/>
    </location>
</feature>
<dbReference type="InterPro" id="IPR001296">
    <property type="entry name" value="Glyco_trans_1"/>
</dbReference>
<evidence type="ECO:0000313" key="6">
    <source>
        <dbReference type="Proteomes" id="UP000036513"/>
    </source>
</evidence>